<dbReference type="PANTHER" id="PTHR43025:SF3">
    <property type="entry name" value="MONOGALACTOSYLDIACYLGLYCEROL SYNTHASE 1, CHLOROPLASTIC"/>
    <property type="match status" value="1"/>
</dbReference>
<evidence type="ECO:0000313" key="10">
    <source>
        <dbReference type="EMBL" id="KAL3799856.1"/>
    </source>
</evidence>
<protein>
    <recommendedName>
        <fullName evidence="2">monogalactosyldiacylglycerol synthase</fullName>
        <ecNumber evidence="2">2.4.1.46</ecNumber>
    </recommendedName>
</protein>
<dbReference type="EMBL" id="JALLPJ020000175">
    <property type="protein sequence ID" value="KAL3799856.1"/>
    <property type="molecule type" value="Genomic_DNA"/>
</dbReference>
<dbReference type="InterPro" id="IPR009695">
    <property type="entry name" value="Diacylglyc_glucosyltr_N"/>
</dbReference>
<gene>
    <name evidence="10" type="ORF">ACHAWO_009977</name>
</gene>
<comment type="caution">
    <text evidence="10">The sequence shown here is derived from an EMBL/GenBank/DDBJ whole genome shotgun (WGS) entry which is preliminary data.</text>
</comment>
<feature type="domain" description="Diacylglycerol glucosyltransferase N-terminal" evidence="9">
    <location>
        <begin position="177"/>
        <end position="348"/>
    </location>
</feature>
<sequence length="623" mass="68053">MRIAATASATALLALSSQVSASNHKFTFATQVSQFGLGPEPHLTVPYGGDAPSATTSPETNENATSSIENTKEQSACSNLLNSVSAGGAFHSDAAFVGTKTRVPLTRTPPFGSGESYRDETSLSIATNQQQETDAIADTSSDDETSTVAPAKPLRASPKNNGPLKILFLSSDTGGGHRASAEALANQFQRLYPGTTYDLFDVWTDVETSWPYYTIKDTYKSFSATPWKWRTLYYVSNNAFYAKMADLHSYYMNEEKIYEKLEEYNPDVIVSVHPTMNYVPLFSARKLSKKYGKDIPFFTVVTDFGSGHCTWFNKDVDKMYLASEPIKAIAQARGGVPDDKIVMSGLPIRYDFAKQADEMGDRTTPEGKAHQAKIREGLGIDTNKRMVLVMGGGEGVGSLSDIVDELYSKLRTQGVDATICVVCGRNEKLKTDLETRCWDTVVSQSMKSYESLRSRLFTKILKLHATRSRRIQLALDRAAVRAEKGEVAETPGNVDVIPLGFVKNMAEYMVAADVLVSKAGPGTIAEAAAVGLPVMVTSHLPGQEAGNVDIVLNGGFGDFCEDPETIALEIACWLQESHLLDVMSRKAMRVGHPHAAEEIALDIGETTHTWLERNQLKQNNTQV</sequence>
<feature type="domain" description="Glycosyl transferase family 28 C-terminal" evidence="8">
    <location>
        <begin position="493"/>
        <end position="535"/>
    </location>
</feature>
<dbReference type="InterPro" id="IPR050519">
    <property type="entry name" value="Glycosyltransf_28_UgtP"/>
</dbReference>
<keyword evidence="3" id="KW-0328">Glycosyltransferase</keyword>
<keyword evidence="4" id="KW-0808">Transferase</keyword>
<evidence type="ECO:0000256" key="4">
    <source>
        <dbReference type="ARBA" id="ARBA00022679"/>
    </source>
</evidence>
<feature type="chain" id="PRO_5044824972" description="monogalactosyldiacylglycerol synthase" evidence="7">
    <location>
        <begin position="22"/>
        <end position="623"/>
    </location>
</feature>
<feature type="region of interest" description="Disordered" evidence="6">
    <location>
        <begin position="103"/>
        <end position="159"/>
    </location>
</feature>
<dbReference type="InterPro" id="IPR007235">
    <property type="entry name" value="Glyco_trans_28_C"/>
</dbReference>
<dbReference type="SUPFAM" id="SSF53756">
    <property type="entry name" value="UDP-Glycosyltransferase/glycogen phosphorylase"/>
    <property type="match status" value="1"/>
</dbReference>
<comment type="similarity">
    <text evidence="1">Belongs to the glycosyltransferase 28 family.</text>
</comment>
<proteinExistence type="inferred from homology"/>
<dbReference type="AlphaFoldDB" id="A0ABD3QK47"/>
<evidence type="ECO:0000313" key="11">
    <source>
        <dbReference type="Proteomes" id="UP001530400"/>
    </source>
</evidence>
<dbReference type="PANTHER" id="PTHR43025">
    <property type="entry name" value="MONOGALACTOSYLDIACYLGLYCEROL SYNTHASE"/>
    <property type="match status" value="1"/>
</dbReference>
<comment type="subcellular location">
    <subcellularLocation>
        <location evidence="5">Plastid</location>
        <location evidence="5">Chloroplast membrane</location>
    </subcellularLocation>
</comment>
<dbReference type="Pfam" id="PF04101">
    <property type="entry name" value="Glyco_tran_28_C"/>
    <property type="match status" value="1"/>
</dbReference>
<dbReference type="Pfam" id="PF06925">
    <property type="entry name" value="MGDG_synth"/>
    <property type="match status" value="1"/>
</dbReference>
<feature type="compositionally biased region" description="Polar residues" evidence="6">
    <location>
        <begin position="53"/>
        <end position="72"/>
    </location>
</feature>
<keyword evidence="11" id="KW-1185">Reference proteome</keyword>
<dbReference type="Gene3D" id="3.40.50.2000">
    <property type="entry name" value="Glycogen Phosphorylase B"/>
    <property type="match status" value="1"/>
</dbReference>
<feature type="signal peptide" evidence="7">
    <location>
        <begin position="1"/>
        <end position="21"/>
    </location>
</feature>
<evidence type="ECO:0000259" key="8">
    <source>
        <dbReference type="Pfam" id="PF04101"/>
    </source>
</evidence>
<accession>A0ABD3QK47</accession>
<dbReference type="GO" id="GO:0031969">
    <property type="term" value="C:chloroplast membrane"/>
    <property type="evidence" value="ECO:0007669"/>
    <property type="project" value="UniProtKB-SubCell"/>
</dbReference>
<evidence type="ECO:0000256" key="1">
    <source>
        <dbReference type="ARBA" id="ARBA00006962"/>
    </source>
</evidence>
<evidence type="ECO:0000259" key="9">
    <source>
        <dbReference type="Pfam" id="PF06925"/>
    </source>
</evidence>
<dbReference type="EC" id="2.4.1.46" evidence="2"/>
<evidence type="ECO:0000256" key="6">
    <source>
        <dbReference type="SAM" id="MobiDB-lite"/>
    </source>
</evidence>
<reference evidence="10 11" key="1">
    <citation type="submission" date="2024-10" db="EMBL/GenBank/DDBJ databases">
        <title>Updated reference genomes for cyclostephanoid diatoms.</title>
        <authorList>
            <person name="Roberts W.R."/>
            <person name="Alverson A.J."/>
        </authorList>
    </citation>
    <scope>NUCLEOTIDE SEQUENCE [LARGE SCALE GENOMIC DNA]</scope>
    <source>
        <strain evidence="10 11">AJA010-31</strain>
    </source>
</reference>
<dbReference type="Proteomes" id="UP001530400">
    <property type="component" value="Unassembled WGS sequence"/>
</dbReference>
<keyword evidence="7" id="KW-0732">Signal</keyword>
<feature type="region of interest" description="Disordered" evidence="6">
    <location>
        <begin position="40"/>
        <end position="72"/>
    </location>
</feature>
<feature type="compositionally biased region" description="Polar residues" evidence="6">
    <location>
        <begin position="122"/>
        <end position="133"/>
    </location>
</feature>
<evidence type="ECO:0000256" key="3">
    <source>
        <dbReference type="ARBA" id="ARBA00022676"/>
    </source>
</evidence>
<name>A0ABD3QK47_9STRA</name>
<evidence type="ECO:0000256" key="7">
    <source>
        <dbReference type="SAM" id="SignalP"/>
    </source>
</evidence>
<organism evidence="10 11">
    <name type="scientific">Cyclotella atomus</name>
    <dbReference type="NCBI Taxonomy" id="382360"/>
    <lineage>
        <taxon>Eukaryota</taxon>
        <taxon>Sar</taxon>
        <taxon>Stramenopiles</taxon>
        <taxon>Ochrophyta</taxon>
        <taxon>Bacillariophyta</taxon>
        <taxon>Coscinodiscophyceae</taxon>
        <taxon>Thalassiosirophycidae</taxon>
        <taxon>Stephanodiscales</taxon>
        <taxon>Stephanodiscaceae</taxon>
        <taxon>Cyclotella</taxon>
    </lineage>
</organism>
<evidence type="ECO:0000256" key="2">
    <source>
        <dbReference type="ARBA" id="ARBA00012615"/>
    </source>
</evidence>
<dbReference type="GO" id="GO:0046509">
    <property type="term" value="F:1,2-diacylglycerol 3-beta-galactosyltransferase activity"/>
    <property type="evidence" value="ECO:0007669"/>
    <property type="project" value="UniProtKB-EC"/>
</dbReference>
<evidence type="ECO:0000256" key="5">
    <source>
        <dbReference type="ARBA" id="ARBA00046299"/>
    </source>
</evidence>